<keyword evidence="3" id="KW-0677">Repeat</keyword>
<evidence type="ECO:0000313" key="7">
    <source>
        <dbReference type="EMBL" id="KAJ0976212.1"/>
    </source>
</evidence>
<dbReference type="Gene3D" id="2.120.10.80">
    <property type="entry name" value="Kelch-type beta propeller"/>
    <property type="match status" value="2"/>
</dbReference>
<keyword evidence="5" id="KW-0175">Coiled coil</keyword>
<organism evidence="7 8">
    <name type="scientific">Dioscorea zingiberensis</name>
    <dbReference type="NCBI Taxonomy" id="325984"/>
    <lineage>
        <taxon>Eukaryota</taxon>
        <taxon>Viridiplantae</taxon>
        <taxon>Streptophyta</taxon>
        <taxon>Embryophyta</taxon>
        <taxon>Tracheophyta</taxon>
        <taxon>Spermatophyta</taxon>
        <taxon>Magnoliopsida</taxon>
        <taxon>Liliopsida</taxon>
        <taxon>Dioscoreales</taxon>
        <taxon>Dioscoreaceae</taxon>
        <taxon>Dioscorea</taxon>
    </lineage>
</organism>
<accession>A0A9D5CPQ3</accession>
<dbReference type="InterPro" id="IPR000582">
    <property type="entry name" value="Acyl-CoA-binding_protein"/>
</dbReference>
<reference evidence="7" key="2">
    <citation type="journal article" date="2022" name="Hortic Res">
        <title>The genome of Dioscorea zingiberensis sheds light on the biosynthesis, origin and evolution of the medicinally important diosgenin saponins.</title>
        <authorList>
            <person name="Li Y."/>
            <person name="Tan C."/>
            <person name="Li Z."/>
            <person name="Guo J."/>
            <person name="Li S."/>
            <person name="Chen X."/>
            <person name="Wang C."/>
            <person name="Dai X."/>
            <person name="Yang H."/>
            <person name="Song W."/>
            <person name="Hou L."/>
            <person name="Xu J."/>
            <person name="Tong Z."/>
            <person name="Xu A."/>
            <person name="Yuan X."/>
            <person name="Wang W."/>
            <person name="Yang Q."/>
            <person name="Chen L."/>
            <person name="Sun Z."/>
            <person name="Wang K."/>
            <person name="Pan B."/>
            <person name="Chen J."/>
            <person name="Bao Y."/>
            <person name="Liu F."/>
            <person name="Qi X."/>
            <person name="Gang D.R."/>
            <person name="Wen J."/>
            <person name="Li J."/>
        </authorList>
    </citation>
    <scope>NUCLEOTIDE SEQUENCE</scope>
    <source>
        <strain evidence="7">Dzin_1.0</strain>
    </source>
</reference>
<dbReference type="InterPro" id="IPR035984">
    <property type="entry name" value="Acyl-CoA-binding_sf"/>
</dbReference>
<evidence type="ECO:0000259" key="6">
    <source>
        <dbReference type="PROSITE" id="PS51228"/>
    </source>
</evidence>
<comment type="caution">
    <text evidence="7">The sequence shown here is derived from an EMBL/GenBank/DDBJ whole genome shotgun (WGS) entry which is preliminary data.</text>
</comment>
<evidence type="ECO:0000256" key="4">
    <source>
        <dbReference type="ARBA" id="ARBA00023121"/>
    </source>
</evidence>
<dbReference type="InterPro" id="IPR015915">
    <property type="entry name" value="Kelch-typ_b-propeller"/>
</dbReference>
<comment type="similarity">
    <text evidence="1">Belongs to the ACBP family.</text>
</comment>
<evidence type="ECO:0000256" key="2">
    <source>
        <dbReference type="ARBA" id="ARBA00022441"/>
    </source>
</evidence>
<keyword evidence="4" id="KW-0446">Lipid-binding</keyword>
<reference evidence="7" key="1">
    <citation type="submission" date="2021-03" db="EMBL/GenBank/DDBJ databases">
        <authorList>
            <person name="Li Z."/>
            <person name="Yang C."/>
        </authorList>
    </citation>
    <scope>NUCLEOTIDE SEQUENCE</scope>
    <source>
        <strain evidence="7">Dzin_1.0</strain>
        <tissue evidence="7">Leaf</tissue>
    </source>
</reference>
<gene>
    <name evidence="7" type="ORF">J5N97_018177</name>
</gene>
<dbReference type="GO" id="GO:0000062">
    <property type="term" value="F:fatty-acyl-CoA binding"/>
    <property type="evidence" value="ECO:0007669"/>
    <property type="project" value="InterPro"/>
</dbReference>
<dbReference type="PANTHER" id="PTHR46093">
    <property type="entry name" value="ACYL-COA-BINDING DOMAIN-CONTAINING PROTEIN 5"/>
    <property type="match status" value="1"/>
</dbReference>
<keyword evidence="2" id="KW-0880">Kelch repeat</keyword>
<protein>
    <recommendedName>
        <fullName evidence="6">ACB domain-containing protein</fullName>
    </recommendedName>
</protein>
<dbReference type="SUPFAM" id="SSF50965">
    <property type="entry name" value="Galactose oxidase, central domain"/>
    <property type="match status" value="1"/>
</dbReference>
<evidence type="ECO:0000256" key="1">
    <source>
        <dbReference type="ARBA" id="ARBA00005567"/>
    </source>
</evidence>
<sequence>MARPSSGLAYPERFYAAATYAGFGGSTASSSSSSALVSRFQDDVALLLYGLYQQATVGRCNVPKPRAWNPVEHSKWTSWNGLGSMASTEAMHLFVKILEEKDPSWYSRAPESIINLVVAVQMHRLNKNIVMEGLGSIGIYDQWVEPIVSGSRPKRRYEHGAALQQDKMYIFGGNHNGRYLRDIQVLDLKSLTWSKVEAKAVAESPESSAPLPVVPCAGHSLISWEKKILSVAGHTKDPFETVTVKAFDPQTCSLSTLKTYGKPPISRGGQSVTLVGMTLVIFGGRDAKRNLLNDLHILDLETMTWDEYDTIGIPPSPRSDHIAACHEDRYLLIFGGGSHTTCFNDLHVLDLKTMEWSSPKQQGIIPAPRAGHAGITVGENWFIVGGGDNKNGASETLVLNMPTLSWSVVTTVQGHVSVASEGLSLVLSSCNGEDVLVAFGGYNGRYNNEVYILKPSKKADLLSTMMEEPASDNIIAFLSTTNVNGSVEPESETAPDGKIQEIVMDGVDLKSSNIRSEDASVQQLVVTLKAEKEELEASLAKQQVQNVQLKQELSEAESRNIGLTKLAAEQSRCFKLEVDVAELRQKLQTMETLQKELELLQRQKATSEQAAFKLSEAEAEVLRIRLPLVDFLHFPLLFSIIAAMGEQEINEESANDVPSFEIGHEQGRAVLASSLGLRRGESQKSSVSPGLDLGGAELGLNTCL</sequence>
<dbReference type="OrthoDB" id="10251809at2759"/>
<proteinExistence type="inferred from homology"/>
<dbReference type="PROSITE" id="PS51228">
    <property type="entry name" value="ACB_2"/>
    <property type="match status" value="1"/>
</dbReference>
<dbReference type="Pfam" id="PF00887">
    <property type="entry name" value="ACBP"/>
    <property type="match status" value="1"/>
</dbReference>
<dbReference type="SUPFAM" id="SSF47027">
    <property type="entry name" value="Acyl-CoA binding protein"/>
    <property type="match status" value="1"/>
</dbReference>
<feature type="domain" description="ACB" evidence="6">
    <location>
        <begin position="10"/>
        <end position="107"/>
    </location>
</feature>
<dbReference type="EMBL" id="JAGGNH010000004">
    <property type="protein sequence ID" value="KAJ0976212.1"/>
    <property type="molecule type" value="Genomic_DNA"/>
</dbReference>
<dbReference type="Pfam" id="PF24922">
    <property type="entry name" value="ACBP4_C"/>
    <property type="match status" value="1"/>
</dbReference>
<dbReference type="Pfam" id="PF24681">
    <property type="entry name" value="Kelch_KLHDC2_KLHL20_DRC7"/>
    <property type="match status" value="2"/>
</dbReference>
<evidence type="ECO:0000256" key="5">
    <source>
        <dbReference type="SAM" id="Coils"/>
    </source>
</evidence>
<evidence type="ECO:0000256" key="3">
    <source>
        <dbReference type="ARBA" id="ARBA00022737"/>
    </source>
</evidence>
<feature type="coiled-coil region" evidence="5">
    <location>
        <begin position="525"/>
        <end position="620"/>
    </location>
</feature>
<dbReference type="PANTHER" id="PTHR46093:SF3">
    <property type="entry name" value="ACYL-COA-BINDING DOMAIN-CONTAINING PROTEIN 4"/>
    <property type="match status" value="1"/>
</dbReference>
<dbReference type="InterPro" id="IPR014352">
    <property type="entry name" value="FERM/acyl-CoA-bd_prot_sf"/>
</dbReference>
<dbReference type="Proteomes" id="UP001085076">
    <property type="component" value="Miscellaneous, Linkage group lg04"/>
</dbReference>
<keyword evidence="8" id="KW-1185">Reference proteome</keyword>
<dbReference type="InterPro" id="IPR011043">
    <property type="entry name" value="Gal_Oxase/kelch_b-propeller"/>
</dbReference>
<dbReference type="FunFam" id="2.120.10.80:FF:000098">
    <property type="entry name" value="Acyl-CoA-binding domain-containing protein 4"/>
    <property type="match status" value="1"/>
</dbReference>
<dbReference type="InterPro" id="IPR056819">
    <property type="entry name" value="ACBP4-6_C"/>
</dbReference>
<dbReference type="AlphaFoldDB" id="A0A9D5CPQ3"/>
<dbReference type="GO" id="GO:0005829">
    <property type="term" value="C:cytosol"/>
    <property type="evidence" value="ECO:0007669"/>
    <property type="project" value="TreeGrafter"/>
</dbReference>
<dbReference type="GO" id="GO:0006869">
    <property type="term" value="P:lipid transport"/>
    <property type="evidence" value="ECO:0007669"/>
    <property type="project" value="TreeGrafter"/>
</dbReference>
<name>A0A9D5CPQ3_9LILI</name>
<dbReference type="Gene3D" id="1.20.80.10">
    <property type="match status" value="1"/>
</dbReference>
<evidence type="ECO:0000313" key="8">
    <source>
        <dbReference type="Proteomes" id="UP001085076"/>
    </source>
</evidence>